<feature type="domain" description="6-phosphogluconate dehydrogenase NADP-binding" evidence="3">
    <location>
        <begin position="6"/>
        <end position="128"/>
    </location>
</feature>
<reference evidence="5" key="1">
    <citation type="submission" date="2020-03" db="EMBL/GenBank/DDBJ databases">
        <authorList>
            <person name="Guo F."/>
        </authorList>
    </citation>
    <scope>NUCLEOTIDE SEQUENCE</scope>
    <source>
        <strain evidence="5">JCM 30134</strain>
    </source>
</reference>
<evidence type="ECO:0000313" key="5">
    <source>
        <dbReference type="EMBL" id="NHO66812.1"/>
    </source>
</evidence>
<dbReference type="InterPro" id="IPR013328">
    <property type="entry name" value="6PGD_dom2"/>
</dbReference>
<feature type="domain" description="Phosphogluconate dehydrogenase NAD-binding putative C-terminal" evidence="4">
    <location>
        <begin position="198"/>
        <end position="268"/>
    </location>
</feature>
<comment type="caution">
    <text evidence="5">The sequence shown here is derived from an EMBL/GenBank/DDBJ whole genome shotgun (WGS) entry which is preliminary data.</text>
</comment>
<dbReference type="InterPro" id="IPR036291">
    <property type="entry name" value="NAD(P)-bd_dom_sf"/>
</dbReference>
<dbReference type="Proteomes" id="UP000787472">
    <property type="component" value="Unassembled WGS sequence"/>
</dbReference>
<gene>
    <name evidence="5" type="ORF">G8770_14775</name>
</gene>
<dbReference type="Gene3D" id="3.40.50.720">
    <property type="entry name" value="NAD(P)-binding Rossmann-like Domain"/>
    <property type="match status" value="1"/>
</dbReference>
<dbReference type="GO" id="GO:0016491">
    <property type="term" value="F:oxidoreductase activity"/>
    <property type="evidence" value="ECO:0007669"/>
    <property type="project" value="UniProtKB-KW"/>
</dbReference>
<sequence>MANIQKICLLGFGEVGQALAADLLAQGPFLELCAFDKQFLVADSPAAQALQAHSGVKAALWADQAAQGCQLVISAVTAAQALAAAESVLPGLEAGAFFLELNSVSPGTKQAVADKVAAAGGRFVEASIMSPIEPKRLQAPILLGGAHAREFLPLGLQLGFAGMQFCSDALGQAAATKMCRSVMIKGMEALLTESLLSARHYGVEQTVLESLNNLFPLPNWPEHARYMISRSLEHGVRRAEEMREVCLTVSEAGIDPLMSQGCVERQAWAAQFKDALQQDDLNPMLDAIIHQNQSQE</sequence>
<evidence type="ECO:0000259" key="4">
    <source>
        <dbReference type="Pfam" id="PF09130"/>
    </source>
</evidence>
<evidence type="ECO:0000259" key="3">
    <source>
        <dbReference type="Pfam" id="PF03446"/>
    </source>
</evidence>
<dbReference type="InterPro" id="IPR015814">
    <property type="entry name" value="Pgluconate_DH_NAD-bd_C"/>
</dbReference>
<accession>A0A9E5K120</accession>
<dbReference type="GO" id="GO:0050661">
    <property type="term" value="F:NADP binding"/>
    <property type="evidence" value="ECO:0007669"/>
    <property type="project" value="InterPro"/>
</dbReference>
<keyword evidence="1" id="KW-0560">Oxidoreductase</keyword>
<dbReference type="PANTHER" id="PTHR43580">
    <property type="entry name" value="OXIDOREDUCTASE GLYR1-RELATED"/>
    <property type="match status" value="1"/>
</dbReference>
<dbReference type="PANTHER" id="PTHR43580:SF2">
    <property type="entry name" value="CYTOKINE-LIKE NUCLEAR FACTOR N-PAC"/>
    <property type="match status" value="1"/>
</dbReference>
<name>A0A9E5K120_9GAMM</name>
<dbReference type="EMBL" id="JAAONZ010000012">
    <property type="protein sequence ID" value="NHO66812.1"/>
    <property type="molecule type" value="Genomic_DNA"/>
</dbReference>
<evidence type="ECO:0000256" key="1">
    <source>
        <dbReference type="ARBA" id="ARBA00023002"/>
    </source>
</evidence>
<dbReference type="RefSeq" id="WP_167188330.1">
    <property type="nucleotide sequence ID" value="NZ_JAAONZ010000012.1"/>
</dbReference>
<dbReference type="SUPFAM" id="SSF51735">
    <property type="entry name" value="NAD(P)-binding Rossmann-fold domains"/>
    <property type="match status" value="1"/>
</dbReference>
<keyword evidence="6" id="KW-1185">Reference proteome</keyword>
<dbReference type="InterPro" id="IPR008927">
    <property type="entry name" value="6-PGluconate_DH-like_C_sf"/>
</dbReference>
<dbReference type="InterPro" id="IPR051265">
    <property type="entry name" value="HIBADH-related_NP60_sf"/>
</dbReference>
<evidence type="ECO:0000313" key="6">
    <source>
        <dbReference type="Proteomes" id="UP000787472"/>
    </source>
</evidence>
<dbReference type="Pfam" id="PF09130">
    <property type="entry name" value="DUF1932"/>
    <property type="match status" value="1"/>
</dbReference>
<feature type="active site" evidence="2">
    <location>
        <position position="177"/>
    </location>
</feature>
<dbReference type="AlphaFoldDB" id="A0A9E5K120"/>
<dbReference type="InterPro" id="IPR006115">
    <property type="entry name" value="6PGDH_NADP-bd"/>
</dbReference>
<organism evidence="5 6">
    <name type="scientific">Pseudomaricurvus hydrocarbonicus</name>
    <dbReference type="NCBI Taxonomy" id="1470433"/>
    <lineage>
        <taxon>Bacteria</taxon>
        <taxon>Pseudomonadati</taxon>
        <taxon>Pseudomonadota</taxon>
        <taxon>Gammaproteobacteria</taxon>
        <taxon>Cellvibrionales</taxon>
        <taxon>Cellvibrionaceae</taxon>
        <taxon>Pseudomaricurvus</taxon>
    </lineage>
</organism>
<proteinExistence type="predicted"/>
<dbReference type="Pfam" id="PF03446">
    <property type="entry name" value="NAD_binding_2"/>
    <property type="match status" value="1"/>
</dbReference>
<protein>
    <submittedName>
        <fullName evidence="5">NAD(P)-dependent oxidoreductase</fullName>
    </submittedName>
</protein>
<dbReference type="Gene3D" id="1.10.1040.10">
    <property type="entry name" value="N-(1-d-carboxylethyl)-l-norvaline Dehydrogenase, domain 2"/>
    <property type="match status" value="1"/>
</dbReference>
<dbReference type="SUPFAM" id="SSF48179">
    <property type="entry name" value="6-phosphogluconate dehydrogenase C-terminal domain-like"/>
    <property type="match status" value="1"/>
</dbReference>
<evidence type="ECO:0000256" key="2">
    <source>
        <dbReference type="PIRSR" id="PIRSR000103-1"/>
    </source>
</evidence>